<reference evidence="2 3" key="1">
    <citation type="journal article" date="2017" name="Gigascience">
        <title>Draft genome of the honey bee ectoparasitic mite, Tropilaelaps mercedesae, is shaped by the parasitic life history.</title>
        <authorList>
            <person name="Dong X."/>
            <person name="Armstrong S.D."/>
            <person name="Xia D."/>
            <person name="Makepeace B.L."/>
            <person name="Darby A.C."/>
            <person name="Kadowaki T."/>
        </authorList>
    </citation>
    <scope>NUCLEOTIDE SEQUENCE [LARGE SCALE GENOMIC DNA]</scope>
    <source>
        <strain evidence="2">Wuxi-XJTLU</strain>
    </source>
</reference>
<dbReference type="Proteomes" id="UP000192247">
    <property type="component" value="Unassembled WGS sequence"/>
</dbReference>
<evidence type="ECO:0000313" key="3">
    <source>
        <dbReference type="Proteomes" id="UP000192247"/>
    </source>
</evidence>
<keyword evidence="3" id="KW-1185">Reference proteome</keyword>
<accession>A0A1V9X1H1</accession>
<name>A0A1V9X1H1_9ACAR</name>
<feature type="chain" id="PRO_5012822586" evidence="1">
    <location>
        <begin position="30"/>
        <end position="388"/>
    </location>
</feature>
<protein>
    <submittedName>
        <fullName evidence="2">Uncharacterized protein</fullName>
    </submittedName>
</protein>
<organism evidence="2 3">
    <name type="scientific">Tropilaelaps mercedesae</name>
    <dbReference type="NCBI Taxonomy" id="418985"/>
    <lineage>
        <taxon>Eukaryota</taxon>
        <taxon>Metazoa</taxon>
        <taxon>Ecdysozoa</taxon>
        <taxon>Arthropoda</taxon>
        <taxon>Chelicerata</taxon>
        <taxon>Arachnida</taxon>
        <taxon>Acari</taxon>
        <taxon>Parasitiformes</taxon>
        <taxon>Mesostigmata</taxon>
        <taxon>Gamasina</taxon>
        <taxon>Dermanyssoidea</taxon>
        <taxon>Laelapidae</taxon>
        <taxon>Tropilaelaps</taxon>
    </lineage>
</organism>
<proteinExistence type="predicted"/>
<dbReference type="EMBL" id="MNPL01029416">
    <property type="protein sequence ID" value="OQR67258.1"/>
    <property type="molecule type" value="Genomic_DNA"/>
</dbReference>
<evidence type="ECO:0000256" key="1">
    <source>
        <dbReference type="SAM" id="SignalP"/>
    </source>
</evidence>
<keyword evidence="1" id="KW-0732">Signal</keyword>
<dbReference type="AlphaFoldDB" id="A0A1V9X1H1"/>
<evidence type="ECO:0000313" key="2">
    <source>
        <dbReference type="EMBL" id="OQR67258.1"/>
    </source>
</evidence>
<dbReference type="InParanoid" id="A0A1V9X1H1"/>
<comment type="caution">
    <text evidence="2">The sequence shown here is derived from an EMBL/GenBank/DDBJ whole genome shotgun (WGS) entry which is preliminary data.</text>
</comment>
<feature type="signal peptide" evidence="1">
    <location>
        <begin position="1"/>
        <end position="29"/>
    </location>
</feature>
<sequence length="388" mass="42709">MRPGATMNVMHVLLIGSAVIMLYTHASVAKPTEDDTGKPCVCPRKFAPVCARDSRGMQSDEWRRGCPTNHDMVRQQDCEYYHATLHKQNENRKYTFDSDAIDGFFREVVLKSDELCGPGNHFRLTEPSNAEFESPHRSRGMAPEWVLALPRAPRQVQEESPVLSRGSNVFEICLLRVSSGATIVEVPSVATRMSFELSITCFIAFLPGSSLVDPTGASPIDLNGDECVKAPGDQSGPVVDAHDDAYSWLVEEEDSDCGRVGHRRLLRCHLIDLRPSSQRPRGGHVIGGRAGLFVVYAAKCRSAQKSKIRLPRPMCDPTTLSCAARPGGAVSAKLVGLVQSGDSVVRAVTRIRRHRRCQRPRSEELSSPSYSAPAPLKRLSSWRLSVCS</sequence>
<gene>
    <name evidence="2" type="ORF">BIW11_13629</name>
</gene>